<dbReference type="RefSeq" id="WP_106263155.1">
    <property type="nucleotide sequence ID" value="NZ_PVTQ01000003.1"/>
</dbReference>
<gene>
    <name evidence="1" type="ORF">CLV74_10366</name>
</gene>
<dbReference type="PROSITE" id="PS51257">
    <property type="entry name" value="PROKAR_LIPOPROTEIN"/>
    <property type="match status" value="1"/>
</dbReference>
<dbReference type="Proteomes" id="UP000238392">
    <property type="component" value="Unassembled WGS sequence"/>
</dbReference>
<organism evidence="1 2">
    <name type="scientific">Donghicola tyrosinivorans</name>
    <dbReference type="NCBI Taxonomy" id="1652492"/>
    <lineage>
        <taxon>Bacteria</taxon>
        <taxon>Pseudomonadati</taxon>
        <taxon>Pseudomonadota</taxon>
        <taxon>Alphaproteobacteria</taxon>
        <taxon>Rhodobacterales</taxon>
        <taxon>Roseobacteraceae</taxon>
        <taxon>Donghicola</taxon>
    </lineage>
</organism>
<protein>
    <recommendedName>
        <fullName evidence="3">Lipoprotein</fullName>
    </recommendedName>
</protein>
<reference evidence="1 2" key="1">
    <citation type="submission" date="2018-03" db="EMBL/GenBank/DDBJ databases">
        <title>Genomic Encyclopedia of Archaeal and Bacterial Type Strains, Phase II (KMG-II): from individual species to whole genera.</title>
        <authorList>
            <person name="Goeker M."/>
        </authorList>
    </citation>
    <scope>NUCLEOTIDE SEQUENCE [LARGE SCALE GENOMIC DNA]</scope>
    <source>
        <strain evidence="1 2">DSM 100212</strain>
    </source>
</reference>
<sequence length="167" mass="18026">MRLISALPLIALAACGTTDRAAQNYPASGTAYVAMIDAITTIGEIESVINTSAGPIYRYQARDIVANYVKRHADFCTADQTACFVHIESASGPQSVGFVLLKDKRRCILEETIQLAIATADNPSTDPFLSGRVTMLPAEANEYAPMDRPVPAEPIRTAEQLQAYCTN</sequence>
<keyword evidence="2" id="KW-1185">Reference proteome</keyword>
<evidence type="ECO:0000313" key="2">
    <source>
        <dbReference type="Proteomes" id="UP000238392"/>
    </source>
</evidence>
<comment type="caution">
    <text evidence="1">The sequence shown here is derived from an EMBL/GenBank/DDBJ whole genome shotgun (WGS) entry which is preliminary data.</text>
</comment>
<accession>A0A2T0WXQ4</accession>
<dbReference type="AlphaFoldDB" id="A0A2T0WXQ4"/>
<evidence type="ECO:0008006" key="3">
    <source>
        <dbReference type="Google" id="ProtNLM"/>
    </source>
</evidence>
<proteinExistence type="predicted"/>
<name>A0A2T0WXQ4_9RHOB</name>
<dbReference type="EMBL" id="PVTQ01000003">
    <property type="protein sequence ID" value="PRY91482.1"/>
    <property type="molecule type" value="Genomic_DNA"/>
</dbReference>
<evidence type="ECO:0000313" key="1">
    <source>
        <dbReference type="EMBL" id="PRY91482.1"/>
    </source>
</evidence>